<proteinExistence type="predicted"/>
<sequence length="78" mass="9214">MSFSHFKSPHGWRLDLILRARRLECGFYGALTKAYTTPREAELEIGHYMVFYNEERNHQGLNDLTPDEAYFGRQRYAA</sequence>
<protein>
    <recommendedName>
        <fullName evidence="3">Integrase catalytic domain-containing protein</fullName>
    </recommendedName>
</protein>
<dbReference type="PATRIC" id="fig|338187.36.peg.1376"/>
<dbReference type="KEGG" id="vha:VIBHAR_01459"/>
<dbReference type="InterPro" id="IPR012337">
    <property type="entry name" value="RNaseH-like_sf"/>
</dbReference>
<accession>A7MV63</accession>
<dbReference type="SUPFAM" id="SSF53098">
    <property type="entry name" value="Ribonuclease H-like"/>
    <property type="match status" value="1"/>
</dbReference>
<dbReference type="AlphaFoldDB" id="A7MV63"/>
<dbReference type="Proteomes" id="UP000008152">
    <property type="component" value="Chromosome I"/>
</dbReference>
<evidence type="ECO:0000313" key="1">
    <source>
        <dbReference type="EMBL" id="ABU70429.1"/>
    </source>
</evidence>
<evidence type="ECO:0000313" key="2">
    <source>
        <dbReference type="Proteomes" id="UP000008152"/>
    </source>
</evidence>
<name>A7MV63_VIBC1</name>
<organism evidence="1 2">
    <name type="scientific">Vibrio campbellii (strain ATCC BAA-1116)</name>
    <dbReference type="NCBI Taxonomy" id="2902295"/>
    <lineage>
        <taxon>Bacteria</taxon>
        <taxon>Pseudomonadati</taxon>
        <taxon>Pseudomonadota</taxon>
        <taxon>Gammaproteobacteria</taxon>
        <taxon>Vibrionales</taxon>
        <taxon>Vibrionaceae</taxon>
        <taxon>Vibrio</taxon>
    </lineage>
</organism>
<reference evidence="1 2" key="1">
    <citation type="submission" date="2007-08" db="EMBL/GenBank/DDBJ databases">
        <authorList>
            <consortium name="The Vibrio harveyi Genome Sequencing Project"/>
            <person name="Bassler B."/>
            <person name="Clifton S.W."/>
            <person name="Fulton L."/>
            <person name="Delehaunty K."/>
            <person name="Fronick C."/>
            <person name="Harrison M."/>
            <person name="Markivic C."/>
            <person name="Fulton R."/>
            <person name="Tin-Wollam A.-M."/>
            <person name="Shah N."/>
            <person name="Pepin K."/>
            <person name="Nash W."/>
            <person name="Thiruvilangam P."/>
            <person name="Bhonagiri V."/>
            <person name="Waters C."/>
            <person name="Tu K.C."/>
            <person name="Irgon J."/>
            <person name="Wilson R.K."/>
        </authorList>
    </citation>
    <scope>NUCLEOTIDE SEQUENCE [LARGE SCALE GENOMIC DNA]</scope>
    <source>
        <strain evidence="2">ATCC BAA-1116 / BB120</strain>
    </source>
</reference>
<gene>
    <name evidence="1" type="ordered locus">VIBHAR_01459</name>
</gene>
<evidence type="ECO:0008006" key="3">
    <source>
        <dbReference type="Google" id="ProtNLM"/>
    </source>
</evidence>
<dbReference type="EMBL" id="CP000789">
    <property type="protein sequence ID" value="ABU70429.1"/>
    <property type="molecule type" value="Genomic_DNA"/>
</dbReference>